<evidence type="ECO:0000259" key="2">
    <source>
        <dbReference type="Pfam" id="PF14691"/>
    </source>
</evidence>
<dbReference type="InterPro" id="IPR009051">
    <property type="entry name" value="Helical_ferredxn"/>
</dbReference>
<dbReference type="PANTHER" id="PTHR42783:SF3">
    <property type="entry name" value="GLUTAMATE SYNTHASE [NADPH] SMALL CHAIN-RELATED"/>
    <property type="match status" value="1"/>
</dbReference>
<dbReference type="InterPro" id="IPR023753">
    <property type="entry name" value="FAD/NAD-binding_dom"/>
</dbReference>
<dbReference type="InterPro" id="IPR028261">
    <property type="entry name" value="DPD_II"/>
</dbReference>
<organism evidence="3 4">
    <name type="scientific">Butyrivibrio proteoclasticus</name>
    <dbReference type="NCBI Taxonomy" id="43305"/>
    <lineage>
        <taxon>Bacteria</taxon>
        <taxon>Bacillati</taxon>
        <taxon>Bacillota</taxon>
        <taxon>Clostridia</taxon>
        <taxon>Lachnospirales</taxon>
        <taxon>Lachnospiraceae</taxon>
        <taxon>Butyrivibrio</taxon>
    </lineage>
</organism>
<dbReference type="PANTHER" id="PTHR42783">
    <property type="entry name" value="GLUTAMATE SYNTHASE [NADPH] SMALL CHAIN"/>
    <property type="match status" value="1"/>
</dbReference>
<reference evidence="4" key="1">
    <citation type="submission" date="2016-10" db="EMBL/GenBank/DDBJ databases">
        <authorList>
            <person name="Varghese N."/>
            <person name="Submissions S."/>
        </authorList>
    </citation>
    <scope>NUCLEOTIDE SEQUENCE [LARGE SCALE GENOMIC DNA]</scope>
    <source>
        <strain evidence="4">P18</strain>
    </source>
</reference>
<evidence type="ECO:0000313" key="3">
    <source>
        <dbReference type="EMBL" id="SFP63583.1"/>
    </source>
</evidence>
<dbReference type="Proteomes" id="UP000182624">
    <property type="component" value="Unassembled WGS sequence"/>
</dbReference>
<dbReference type="SUPFAM" id="SSF46548">
    <property type="entry name" value="alpha-helical ferredoxin"/>
    <property type="match status" value="1"/>
</dbReference>
<dbReference type="SUPFAM" id="SSF51971">
    <property type="entry name" value="Nucleotide-binding domain"/>
    <property type="match status" value="2"/>
</dbReference>
<dbReference type="InterPro" id="IPR036188">
    <property type="entry name" value="FAD/NAD-bd_sf"/>
</dbReference>
<feature type="domain" description="Dihydroprymidine dehydrogenase" evidence="2">
    <location>
        <begin position="4"/>
        <end position="98"/>
    </location>
</feature>
<proteinExistence type="predicted"/>
<feature type="domain" description="FAD/NAD(P)-binding" evidence="1">
    <location>
        <begin position="111"/>
        <end position="404"/>
    </location>
</feature>
<dbReference type="PRINTS" id="PR00368">
    <property type="entry name" value="FADPNR"/>
</dbReference>
<accession>A0A1I5RYM3</accession>
<dbReference type="GO" id="GO:0016491">
    <property type="term" value="F:oxidoreductase activity"/>
    <property type="evidence" value="ECO:0007669"/>
    <property type="project" value="InterPro"/>
</dbReference>
<evidence type="ECO:0000259" key="1">
    <source>
        <dbReference type="Pfam" id="PF07992"/>
    </source>
</evidence>
<dbReference type="EMBL" id="FOXO01000005">
    <property type="protein sequence ID" value="SFP63583.1"/>
    <property type="molecule type" value="Genomic_DNA"/>
</dbReference>
<keyword evidence="4" id="KW-1185">Reference proteome</keyword>
<evidence type="ECO:0000313" key="4">
    <source>
        <dbReference type="Proteomes" id="UP000182624"/>
    </source>
</evidence>
<sequence>MSVHVIDEANRCLQCPNPRCRENGCPIHTNIPEMIRLFKENRMMEAAQMLFENNPLSMVCSLVCNHGNQCEGNCVRGIKGEPIHISSIENYISDSCFERLELNPAPSNGMKAAVIGAGPAGITIAIILALKGYSITVFETHDKIGGILRYGIPEFRLPKSILDRYYKKMRELGIKFRPNFSVGGSTGIQDLLDDGYKSVFIGTGAWKPKRLGVPGETFGNVFYAINYLNNPDVYELGDRVAIIGAGNAAMDVARTAIRHGSKEVVVYVRGDSVGASEAEYEYAKVDGVKFEFRKAIVRIEDDGAVFSDMEPDEEKIAASKAKGEELKKTPFKVIPNSEHLIPADSIIIAISQVPQDRLVNHDKDLKLNEKGNLATDSKGETSLPGVFASGDVVTGAKTVVAAVAVSKQIAEDMDKYMKNKD</sequence>
<dbReference type="Pfam" id="PF14691">
    <property type="entry name" value="Fer4_20"/>
    <property type="match status" value="1"/>
</dbReference>
<dbReference type="PRINTS" id="PR00469">
    <property type="entry name" value="PNDRDTASEII"/>
</dbReference>
<dbReference type="Gene3D" id="1.10.1060.10">
    <property type="entry name" value="Alpha-helical ferredoxin"/>
    <property type="match status" value="1"/>
</dbReference>
<dbReference type="Pfam" id="PF07992">
    <property type="entry name" value="Pyr_redox_2"/>
    <property type="match status" value="1"/>
</dbReference>
<dbReference type="RefSeq" id="WP_074884906.1">
    <property type="nucleotide sequence ID" value="NZ_FOXO01000005.1"/>
</dbReference>
<dbReference type="Gene3D" id="3.50.50.60">
    <property type="entry name" value="FAD/NAD(P)-binding domain"/>
    <property type="match status" value="2"/>
</dbReference>
<name>A0A1I5RYM3_9FIRM</name>
<dbReference type="AlphaFoldDB" id="A0A1I5RYM3"/>
<dbReference type="GO" id="GO:0051536">
    <property type="term" value="F:iron-sulfur cluster binding"/>
    <property type="evidence" value="ECO:0007669"/>
    <property type="project" value="InterPro"/>
</dbReference>
<gene>
    <name evidence="3" type="ORF">SAMN04487928_10530</name>
</gene>
<protein>
    <submittedName>
        <fullName evidence="3">Glutamate synthase (NADPH/NADH) small chain</fullName>
    </submittedName>
</protein>
<dbReference type="OrthoDB" id="9803192at2"/>